<sequence length="132" mass="14887">MNPSKNHDSILFKKYKHRWTHAPYGIAFNNERIVGIIEYSIADNGLAPFLITFDNNGNKIDSLNILGNSSFGMKGQTLESAILDTNLKLVVIDSSKSWQIDINENKIANTTELKVSKTTYKILKNGKIKKMK</sequence>
<proteinExistence type="predicted"/>
<organism evidence="1 2">
    <name type="scientific">Aquimarina litoralis</name>
    <dbReference type="NCBI Taxonomy" id="584605"/>
    <lineage>
        <taxon>Bacteria</taxon>
        <taxon>Pseudomonadati</taxon>
        <taxon>Bacteroidota</taxon>
        <taxon>Flavobacteriia</taxon>
        <taxon>Flavobacteriales</taxon>
        <taxon>Flavobacteriaceae</taxon>
        <taxon>Aquimarina</taxon>
    </lineage>
</organism>
<gene>
    <name evidence="1" type="ORF">GCM10009430_37450</name>
</gene>
<dbReference type="Proteomes" id="UP001501758">
    <property type="component" value="Unassembled WGS sequence"/>
</dbReference>
<accession>A0ABN1J4D4</accession>
<protein>
    <submittedName>
        <fullName evidence="1">Uncharacterized protein</fullName>
    </submittedName>
</protein>
<comment type="caution">
    <text evidence="1">The sequence shown here is derived from an EMBL/GenBank/DDBJ whole genome shotgun (WGS) entry which is preliminary data.</text>
</comment>
<evidence type="ECO:0000313" key="1">
    <source>
        <dbReference type="EMBL" id="GAA0728363.1"/>
    </source>
</evidence>
<dbReference type="EMBL" id="BAAAGE010000003">
    <property type="protein sequence ID" value="GAA0728363.1"/>
    <property type="molecule type" value="Genomic_DNA"/>
</dbReference>
<evidence type="ECO:0000313" key="2">
    <source>
        <dbReference type="Proteomes" id="UP001501758"/>
    </source>
</evidence>
<name>A0ABN1J4D4_9FLAO</name>
<keyword evidence="2" id="KW-1185">Reference proteome</keyword>
<reference evidence="1 2" key="1">
    <citation type="journal article" date="2019" name="Int. J. Syst. Evol. Microbiol.">
        <title>The Global Catalogue of Microorganisms (GCM) 10K type strain sequencing project: providing services to taxonomists for standard genome sequencing and annotation.</title>
        <authorList>
            <consortium name="The Broad Institute Genomics Platform"/>
            <consortium name="The Broad Institute Genome Sequencing Center for Infectious Disease"/>
            <person name="Wu L."/>
            <person name="Ma J."/>
        </authorList>
    </citation>
    <scope>NUCLEOTIDE SEQUENCE [LARGE SCALE GENOMIC DNA]</scope>
    <source>
        <strain evidence="1 2">JCM 15974</strain>
    </source>
</reference>